<sequence>MPRPRRLIFHKNRLVILGGRAIPAAAATPPCCGILAVSARNNSRYNTFIIRLDNNVRKTSISSKESSKLDSMSFRCNSRDRSERDNTTPRIVLEKLQAMKEVPAEPEEIPKEAENYICKG</sequence>
<reference evidence="2 3" key="1">
    <citation type="journal article" date="2024" name="G3 (Bethesda)">
        <title>Genome assembly of Hibiscus sabdariffa L. provides insights into metabolisms of medicinal natural products.</title>
        <authorList>
            <person name="Kim T."/>
        </authorList>
    </citation>
    <scope>NUCLEOTIDE SEQUENCE [LARGE SCALE GENOMIC DNA]</scope>
    <source>
        <strain evidence="2">TK-2024</strain>
        <tissue evidence="2">Old leaves</tissue>
    </source>
</reference>
<protein>
    <submittedName>
        <fullName evidence="2">Uncharacterized protein</fullName>
    </submittedName>
</protein>
<feature type="region of interest" description="Disordered" evidence="1">
    <location>
        <begin position="72"/>
        <end position="91"/>
    </location>
</feature>
<name>A0ABR2C135_9ROSI</name>
<dbReference type="EMBL" id="JBBPBM010000072">
    <property type="protein sequence ID" value="KAK8512575.1"/>
    <property type="molecule type" value="Genomic_DNA"/>
</dbReference>
<dbReference type="Proteomes" id="UP001472677">
    <property type="component" value="Unassembled WGS sequence"/>
</dbReference>
<organism evidence="2 3">
    <name type="scientific">Hibiscus sabdariffa</name>
    <name type="common">roselle</name>
    <dbReference type="NCBI Taxonomy" id="183260"/>
    <lineage>
        <taxon>Eukaryota</taxon>
        <taxon>Viridiplantae</taxon>
        <taxon>Streptophyta</taxon>
        <taxon>Embryophyta</taxon>
        <taxon>Tracheophyta</taxon>
        <taxon>Spermatophyta</taxon>
        <taxon>Magnoliopsida</taxon>
        <taxon>eudicotyledons</taxon>
        <taxon>Gunneridae</taxon>
        <taxon>Pentapetalae</taxon>
        <taxon>rosids</taxon>
        <taxon>malvids</taxon>
        <taxon>Malvales</taxon>
        <taxon>Malvaceae</taxon>
        <taxon>Malvoideae</taxon>
        <taxon>Hibiscus</taxon>
    </lineage>
</organism>
<accession>A0ABR2C135</accession>
<gene>
    <name evidence="2" type="ORF">V6N12_075149</name>
</gene>
<comment type="caution">
    <text evidence="2">The sequence shown here is derived from an EMBL/GenBank/DDBJ whole genome shotgun (WGS) entry which is preliminary data.</text>
</comment>
<evidence type="ECO:0000313" key="3">
    <source>
        <dbReference type="Proteomes" id="UP001472677"/>
    </source>
</evidence>
<proteinExistence type="predicted"/>
<keyword evidence="3" id="KW-1185">Reference proteome</keyword>
<evidence type="ECO:0000256" key="1">
    <source>
        <dbReference type="SAM" id="MobiDB-lite"/>
    </source>
</evidence>
<evidence type="ECO:0000313" key="2">
    <source>
        <dbReference type="EMBL" id="KAK8512575.1"/>
    </source>
</evidence>
<feature type="compositionally biased region" description="Basic and acidic residues" evidence="1">
    <location>
        <begin position="77"/>
        <end position="87"/>
    </location>
</feature>